<dbReference type="GO" id="GO:0009306">
    <property type="term" value="P:protein secretion"/>
    <property type="evidence" value="ECO:0007669"/>
    <property type="project" value="InterPro"/>
</dbReference>
<keyword evidence="10 13" id="KW-0472">Membrane</keyword>
<organism evidence="15 16">
    <name type="scientific">Thermomonas brevis</name>
    <dbReference type="NCBI Taxonomy" id="215691"/>
    <lineage>
        <taxon>Bacteria</taxon>
        <taxon>Pseudomonadati</taxon>
        <taxon>Pseudomonadota</taxon>
        <taxon>Gammaproteobacteria</taxon>
        <taxon>Lysobacterales</taxon>
        <taxon>Lysobacteraceae</taxon>
        <taxon>Thermomonas</taxon>
    </lineage>
</organism>
<evidence type="ECO:0000313" key="15">
    <source>
        <dbReference type="EMBL" id="QNN46687.1"/>
    </source>
</evidence>
<dbReference type="KEGG" id="tbv:H9L17_00375"/>
<evidence type="ECO:0000313" key="16">
    <source>
        <dbReference type="Proteomes" id="UP000515977"/>
    </source>
</evidence>
<evidence type="ECO:0000256" key="3">
    <source>
        <dbReference type="ARBA" id="ARBA00021622"/>
    </source>
</evidence>
<keyword evidence="11 13" id="KW-1006">Bacterial flagellum protein export</keyword>
<comment type="similarity">
    <text evidence="2 13">Belongs to the type III secretion exporter family.</text>
</comment>
<accession>A0A7G9QTL2</accession>
<evidence type="ECO:0000256" key="2">
    <source>
        <dbReference type="ARBA" id="ARBA00010690"/>
    </source>
</evidence>
<feature type="region of interest" description="Disordered" evidence="14">
    <location>
        <begin position="1"/>
        <end position="27"/>
    </location>
</feature>
<dbReference type="SUPFAM" id="SSF160544">
    <property type="entry name" value="EscU C-terminal domain-like"/>
    <property type="match status" value="1"/>
</dbReference>
<gene>
    <name evidence="13 15" type="primary">flhB</name>
    <name evidence="15" type="ORF">H9L17_00375</name>
</gene>
<evidence type="ECO:0000256" key="5">
    <source>
        <dbReference type="ARBA" id="ARBA00022475"/>
    </source>
</evidence>
<feature type="transmembrane region" description="Helical" evidence="13">
    <location>
        <begin position="79"/>
        <end position="107"/>
    </location>
</feature>
<dbReference type="Proteomes" id="UP000515977">
    <property type="component" value="Chromosome"/>
</dbReference>
<evidence type="ECO:0000256" key="10">
    <source>
        <dbReference type="ARBA" id="ARBA00023136"/>
    </source>
</evidence>
<comment type="subcellular location">
    <subcellularLocation>
        <location evidence="1">Cell membrane</location>
        <topology evidence="1">Multi-pass membrane protein</topology>
    </subcellularLocation>
</comment>
<dbReference type="GO" id="GO:0044780">
    <property type="term" value="P:bacterial-type flagellum assembly"/>
    <property type="evidence" value="ECO:0007669"/>
    <property type="project" value="InterPro"/>
</dbReference>
<dbReference type="RefSeq" id="WP_187570451.1">
    <property type="nucleotide sequence ID" value="NZ_CP060711.1"/>
</dbReference>
<dbReference type="PANTHER" id="PTHR30531">
    <property type="entry name" value="FLAGELLAR BIOSYNTHETIC PROTEIN FLHB"/>
    <property type="match status" value="1"/>
</dbReference>
<evidence type="ECO:0000256" key="1">
    <source>
        <dbReference type="ARBA" id="ARBA00004651"/>
    </source>
</evidence>
<feature type="transmembrane region" description="Helical" evidence="13">
    <location>
        <begin position="190"/>
        <end position="212"/>
    </location>
</feature>
<keyword evidence="16" id="KW-1185">Reference proteome</keyword>
<feature type="transmembrane region" description="Helical" evidence="13">
    <location>
        <begin position="34"/>
        <end position="59"/>
    </location>
</feature>
<evidence type="ECO:0000256" key="4">
    <source>
        <dbReference type="ARBA" id="ARBA00022448"/>
    </source>
</evidence>
<evidence type="ECO:0000256" key="11">
    <source>
        <dbReference type="ARBA" id="ARBA00023225"/>
    </source>
</evidence>
<keyword evidence="6 13" id="KW-0812">Transmembrane</keyword>
<keyword evidence="9 13" id="KW-1133">Transmembrane helix</keyword>
<keyword evidence="15" id="KW-0966">Cell projection</keyword>
<dbReference type="Gene3D" id="6.10.250.2080">
    <property type="match status" value="1"/>
</dbReference>
<dbReference type="Gene3D" id="3.40.1690.10">
    <property type="entry name" value="secretion proteins EscU"/>
    <property type="match status" value="1"/>
</dbReference>
<dbReference type="AlphaFoldDB" id="A0A7G9QTL2"/>
<dbReference type="NCBIfam" id="TIGR00328">
    <property type="entry name" value="flhB"/>
    <property type="match status" value="1"/>
</dbReference>
<evidence type="ECO:0000256" key="12">
    <source>
        <dbReference type="ARBA" id="ARBA00025078"/>
    </source>
</evidence>
<protein>
    <recommendedName>
        <fullName evidence="3 13">Flagellar biosynthetic protein FlhB</fullName>
    </recommendedName>
</protein>
<evidence type="ECO:0000256" key="6">
    <source>
        <dbReference type="ARBA" id="ARBA00022692"/>
    </source>
</evidence>
<proteinExistence type="inferred from homology"/>
<feature type="compositionally biased region" description="Basic and acidic residues" evidence="14">
    <location>
        <begin position="1"/>
        <end position="12"/>
    </location>
</feature>
<evidence type="ECO:0000256" key="13">
    <source>
        <dbReference type="RuleBase" id="RU364091"/>
    </source>
</evidence>
<evidence type="ECO:0000256" key="9">
    <source>
        <dbReference type="ARBA" id="ARBA00022989"/>
    </source>
</evidence>
<evidence type="ECO:0000256" key="14">
    <source>
        <dbReference type="SAM" id="MobiDB-lite"/>
    </source>
</evidence>
<keyword evidence="7 13" id="KW-1005">Bacterial flagellum biogenesis</keyword>
<feature type="transmembrane region" description="Helical" evidence="13">
    <location>
        <begin position="151"/>
        <end position="170"/>
    </location>
</feature>
<dbReference type="PANTHER" id="PTHR30531:SF12">
    <property type="entry name" value="FLAGELLAR BIOSYNTHETIC PROTEIN FLHB"/>
    <property type="match status" value="1"/>
</dbReference>
<dbReference type="InterPro" id="IPR006135">
    <property type="entry name" value="T3SS_substrate_exporter"/>
</dbReference>
<dbReference type="InterPro" id="IPR006136">
    <property type="entry name" value="FlhB"/>
</dbReference>
<evidence type="ECO:0000256" key="8">
    <source>
        <dbReference type="ARBA" id="ARBA00022927"/>
    </source>
</evidence>
<dbReference type="InterPro" id="IPR029025">
    <property type="entry name" value="T3SS_substrate_exporter_C"/>
</dbReference>
<name>A0A7G9QTL2_9GAMM</name>
<dbReference type="FunFam" id="3.40.1690.10:FF:000001">
    <property type="entry name" value="Flagellar biosynthetic protein FlhB"/>
    <property type="match status" value="1"/>
</dbReference>
<reference evidence="15 16" key="1">
    <citation type="submission" date="2020-08" db="EMBL/GenBank/DDBJ databases">
        <title>Genome sequence of Thermomonas brevis KACC 16975T.</title>
        <authorList>
            <person name="Hyun D.-W."/>
            <person name="Bae J.-W."/>
        </authorList>
    </citation>
    <scope>NUCLEOTIDE SEQUENCE [LARGE SCALE GENOMIC DNA]</scope>
    <source>
        <strain evidence="15 16">KACC 16975</strain>
    </source>
</reference>
<keyword evidence="15" id="KW-0282">Flagellum</keyword>
<keyword evidence="15" id="KW-0969">Cilium</keyword>
<comment type="function">
    <text evidence="12 13">Required for formation of the rod structure in the basal body of the flagellar apparatus. Together with FliI and FliH, may constitute the export apparatus of flagellin.</text>
</comment>
<keyword evidence="5 13" id="KW-1003">Cell membrane</keyword>
<dbReference type="Pfam" id="PF01312">
    <property type="entry name" value="Bac_export_2"/>
    <property type="match status" value="1"/>
</dbReference>
<sequence>MSEAADREDRTEAPSAKRLRQARERGDVPRSRELAGVAVLGTSVITLLVLGPGVARGAMGWMRDALAFDSGLVGHQDRLATHAAAMLAGLAVPLLPLVAIALGACFISPAVMGGFHFSTEALQPNFNRLNPMSGFERMYGREGRVELLRSVLRILLVGAVGFWVVRRAMVTMPLLQNMPLEGAVADGLGFMLHALAAMVGAMALLAAVDVPYQRWSHNEKLKMTKQEVREEFKENEGNPEVKGKIRQLARQMAQRRMMEAVPDADVIVVNPTHYAVALKYEAGRMRAPKVVALGIDEIALKIREIAKAHRVATVEAPPLARALYRHSALDQEIPVQLYAAVAQVLSYVFQLRRWHPSHGPMPSLATVAVDPALDDGKSPR</sequence>
<keyword evidence="8 13" id="KW-0653">Protein transport</keyword>
<keyword evidence="4 13" id="KW-0813">Transport</keyword>
<evidence type="ECO:0000256" key="7">
    <source>
        <dbReference type="ARBA" id="ARBA00022795"/>
    </source>
</evidence>
<dbReference type="PRINTS" id="PR00950">
    <property type="entry name" value="TYPE3IMSPROT"/>
</dbReference>
<dbReference type="GO" id="GO:0005886">
    <property type="term" value="C:plasma membrane"/>
    <property type="evidence" value="ECO:0007669"/>
    <property type="project" value="UniProtKB-SubCell"/>
</dbReference>
<dbReference type="EMBL" id="CP060711">
    <property type="protein sequence ID" value="QNN46687.1"/>
    <property type="molecule type" value="Genomic_DNA"/>
</dbReference>